<organism evidence="5 6">
    <name type="scientific">Alkalihalobacterium chitinilyticum</name>
    <dbReference type="NCBI Taxonomy" id="2980103"/>
    <lineage>
        <taxon>Bacteria</taxon>
        <taxon>Bacillati</taxon>
        <taxon>Bacillota</taxon>
        <taxon>Bacilli</taxon>
        <taxon>Bacillales</taxon>
        <taxon>Bacillaceae</taxon>
        <taxon>Alkalihalobacterium</taxon>
    </lineage>
</organism>
<dbReference type="PANTHER" id="PTHR21432:SF20">
    <property type="entry name" value="ACETYL-COA HYDROLASE"/>
    <property type="match status" value="1"/>
</dbReference>
<keyword evidence="6" id="KW-1185">Reference proteome</keyword>
<evidence type="ECO:0000259" key="4">
    <source>
        <dbReference type="Pfam" id="PF13336"/>
    </source>
</evidence>
<evidence type="ECO:0000313" key="5">
    <source>
        <dbReference type="EMBL" id="MDE5415593.1"/>
    </source>
</evidence>
<keyword evidence="2" id="KW-0808">Transferase</keyword>
<dbReference type="Gene3D" id="3.40.1080.20">
    <property type="entry name" value="Acetyl-CoA hydrolase/transferase C-terminal domain"/>
    <property type="match status" value="1"/>
</dbReference>
<sequence length="426" mass="47661">MLMLSTYQEKVMSANKAVQLIQPGDEIIAPIAVGEPPALMKALMEYEGLENNTLYQMLSLRKVVPLAKEKLRIVSMFLNSHEREAYAKQMIDLLPNHFSNLPKMLKTRVKNPIIIAQVSPIDNEGYFSLGTNCDYTATMVNHAKAIIVEVNDHMPRTYGKNQIHISQVKAIVEHTSPLTETGKPIISEKDKAIGRNIANLIKDGDTIQIGFGSIPNAVMEHLKDFRNLGVYTEMFPDSLVDLYESGAITNQNKPFYKGISTATFAFGSKRLYQFMNENPALCMIPVNESNSIKQIAQFDQFVTINGTVEVDFLGQCNSEVIKGNYYSSSGGQSDFGKGVTLCKDGRGIICLHSTTKDEKISKIVPYLHDKSVVTTSKNDVDFIVTEYGVAHLRNKTISERTRALIDISHPKFREELTFMAQRMGYL</sequence>
<gene>
    <name evidence="5" type="ORF">N7Z68_19790</name>
</gene>
<dbReference type="InterPro" id="IPR026888">
    <property type="entry name" value="AcetylCoA_hyd_C"/>
</dbReference>
<feature type="domain" description="Acetyl-CoA hydrolase/transferase C-terminal" evidence="4">
    <location>
        <begin position="267"/>
        <end position="417"/>
    </location>
</feature>
<comment type="caution">
    <text evidence="5">The sequence shown here is derived from an EMBL/GenBank/DDBJ whole genome shotgun (WGS) entry which is preliminary data.</text>
</comment>
<dbReference type="EMBL" id="JAOTPO010000018">
    <property type="protein sequence ID" value="MDE5415593.1"/>
    <property type="molecule type" value="Genomic_DNA"/>
</dbReference>
<evidence type="ECO:0000256" key="2">
    <source>
        <dbReference type="ARBA" id="ARBA00022679"/>
    </source>
</evidence>
<reference evidence="5" key="1">
    <citation type="submission" date="2024-05" db="EMBL/GenBank/DDBJ databases">
        <title>Alkalihalobacillus sp. strain MEB203 novel alkaliphilic bacterium from Lonar Lake, India.</title>
        <authorList>
            <person name="Joshi A."/>
            <person name="Thite S."/>
            <person name="Mengade P."/>
        </authorList>
    </citation>
    <scope>NUCLEOTIDE SEQUENCE</scope>
    <source>
        <strain evidence="5">MEB 203</strain>
    </source>
</reference>
<evidence type="ECO:0000313" key="6">
    <source>
        <dbReference type="Proteomes" id="UP001148125"/>
    </source>
</evidence>
<dbReference type="InterPro" id="IPR046433">
    <property type="entry name" value="ActCoA_hydro"/>
</dbReference>
<dbReference type="Pfam" id="PF02550">
    <property type="entry name" value="AcetylCoA_hydro"/>
    <property type="match status" value="1"/>
</dbReference>
<dbReference type="PANTHER" id="PTHR21432">
    <property type="entry name" value="ACETYL-COA HYDROLASE-RELATED"/>
    <property type="match status" value="1"/>
</dbReference>
<evidence type="ECO:0000259" key="3">
    <source>
        <dbReference type="Pfam" id="PF02550"/>
    </source>
</evidence>
<name>A0ABT5VJG7_9BACI</name>
<feature type="domain" description="Acetyl-CoA hydrolase/transferase N-terminal" evidence="3">
    <location>
        <begin position="8"/>
        <end position="175"/>
    </location>
</feature>
<dbReference type="Pfam" id="PF13336">
    <property type="entry name" value="AcetylCoA_hyd_C"/>
    <property type="match status" value="1"/>
</dbReference>
<protein>
    <submittedName>
        <fullName evidence="5">4-hydroxybutyrate CoA-transferase</fullName>
    </submittedName>
</protein>
<accession>A0ABT5VJG7</accession>
<dbReference type="Gene3D" id="3.40.1080.10">
    <property type="entry name" value="Glutaconate Coenzyme A-transferase"/>
    <property type="match status" value="1"/>
</dbReference>
<dbReference type="Gene3D" id="3.30.750.70">
    <property type="entry name" value="4-hydroxybutyrate coenzyme like domains"/>
    <property type="match status" value="1"/>
</dbReference>
<dbReference type="InterPro" id="IPR038460">
    <property type="entry name" value="AcetylCoA_hyd_C_sf"/>
</dbReference>
<evidence type="ECO:0000256" key="1">
    <source>
        <dbReference type="ARBA" id="ARBA00009632"/>
    </source>
</evidence>
<dbReference type="InterPro" id="IPR003702">
    <property type="entry name" value="ActCoA_hydro_N"/>
</dbReference>
<dbReference type="Proteomes" id="UP001148125">
    <property type="component" value="Unassembled WGS sequence"/>
</dbReference>
<proteinExistence type="inferred from homology"/>
<dbReference type="RefSeq" id="WP_275120196.1">
    <property type="nucleotide sequence ID" value="NZ_JAOTPO010000018.1"/>
</dbReference>
<comment type="similarity">
    <text evidence="1">Belongs to the acetyl-CoA hydrolase/transferase family.</text>
</comment>
<dbReference type="SUPFAM" id="SSF100950">
    <property type="entry name" value="NagB/RpiA/CoA transferase-like"/>
    <property type="match status" value="2"/>
</dbReference>
<dbReference type="InterPro" id="IPR037171">
    <property type="entry name" value="NagB/RpiA_transferase-like"/>
</dbReference>